<reference evidence="1 2" key="1">
    <citation type="journal article" date="2014" name="Genome Announc.">
        <title>Draft Genome Sequence of Paenibacillus pini JCM 16418T, Isolated from the Rhizosphere of Pine Tree.</title>
        <authorList>
            <person name="Yuki M."/>
            <person name="Oshima K."/>
            <person name="Suda W."/>
            <person name="Oshida Y."/>
            <person name="Kitamura K."/>
            <person name="Iida Y."/>
            <person name="Hattori M."/>
            <person name="Ohkuma M."/>
        </authorList>
    </citation>
    <scope>NUCLEOTIDE SEQUENCE [LARGE SCALE GENOMIC DNA]</scope>
    <source>
        <strain evidence="1 2">JCM 16418</strain>
    </source>
</reference>
<dbReference type="InterPro" id="IPR012347">
    <property type="entry name" value="Ferritin-like"/>
</dbReference>
<organism evidence="1 2">
    <name type="scientific">Paenibacillus pini JCM 16418</name>
    <dbReference type="NCBI Taxonomy" id="1236976"/>
    <lineage>
        <taxon>Bacteria</taxon>
        <taxon>Bacillati</taxon>
        <taxon>Bacillota</taxon>
        <taxon>Bacilli</taxon>
        <taxon>Bacillales</taxon>
        <taxon>Paenibacillaceae</taxon>
        <taxon>Paenibacillus</taxon>
    </lineage>
</organism>
<accession>W7YJN6</accession>
<dbReference type="EMBL" id="BAVZ01000004">
    <property type="protein sequence ID" value="GAF07893.1"/>
    <property type="molecule type" value="Genomic_DNA"/>
</dbReference>
<dbReference type="AlphaFoldDB" id="W7YJN6"/>
<dbReference type="OrthoDB" id="2648207at2"/>
<dbReference type="InterPro" id="IPR012851">
    <property type="entry name" value="Spore_coat_CotF-like"/>
</dbReference>
<gene>
    <name evidence="1" type="ORF">JCM16418_1926</name>
</gene>
<name>W7YJN6_9BACL</name>
<evidence type="ECO:0000313" key="1">
    <source>
        <dbReference type="EMBL" id="GAF07893.1"/>
    </source>
</evidence>
<protein>
    <submittedName>
        <fullName evidence="1">Uncharacterized protein</fullName>
    </submittedName>
</protein>
<keyword evidence="2" id="KW-1185">Reference proteome</keyword>
<dbReference type="Gene3D" id="1.20.1260.10">
    <property type="match status" value="1"/>
</dbReference>
<sequence length="96" mass="11320">MNPIVESLTGLKAFNDQYITADLLQDCSIRIQLLTHCLSTTVNPELRELFEQQMQVSIKQQQRLLDYSHLKDWLSDNSEQQWVYDLKQAYKASRMI</sequence>
<evidence type="ECO:0000313" key="2">
    <source>
        <dbReference type="Proteomes" id="UP000019364"/>
    </source>
</evidence>
<proteinExistence type="predicted"/>
<dbReference type="STRING" id="1236976.JCM16418_1926"/>
<comment type="caution">
    <text evidence="1">The sequence shown here is derived from an EMBL/GenBank/DDBJ whole genome shotgun (WGS) entry which is preliminary data.</text>
</comment>
<dbReference type="Proteomes" id="UP000019364">
    <property type="component" value="Unassembled WGS sequence"/>
</dbReference>
<dbReference type="Pfam" id="PF07875">
    <property type="entry name" value="Coat_F"/>
    <property type="match status" value="1"/>
</dbReference>
<dbReference type="RefSeq" id="WP_036647691.1">
    <property type="nucleotide sequence ID" value="NZ_BAVZ01000004.1"/>
</dbReference>